<dbReference type="PROSITE" id="PS51191">
    <property type="entry name" value="FEMABX"/>
    <property type="match status" value="1"/>
</dbReference>
<keyword evidence="2" id="KW-0808">Transferase</keyword>
<dbReference type="Proteomes" id="UP001500621">
    <property type="component" value="Unassembled WGS sequence"/>
</dbReference>
<dbReference type="RefSeq" id="WP_425576502.1">
    <property type="nucleotide sequence ID" value="NZ_BAABIM010000001.1"/>
</dbReference>
<organism evidence="7 8">
    <name type="scientific">Nocardioides nanhaiensis</name>
    <dbReference type="NCBI Taxonomy" id="1476871"/>
    <lineage>
        <taxon>Bacteria</taxon>
        <taxon>Bacillati</taxon>
        <taxon>Actinomycetota</taxon>
        <taxon>Actinomycetes</taxon>
        <taxon>Propionibacteriales</taxon>
        <taxon>Nocardioidaceae</taxon>
        <taxon>Nocardioides</taxon>
    </lineage>
</organism>
<dbReference type="EMBL" id="BAABIM010000001">
    <property type="protein sequence ID" value="GAA4668269.1"/>
    <property type="molecule type" value="Genomic_DNA"/>
</dbReference>
<evidence type="ECO:0000256" key="5">
    <source>
        <dbReference type="ARBA" id="ARBA00023315"/>
    </source>
</evidence>
<dbReference type="InterPro" id="IPR050644">
    <property type="entry name" value="PG_Glycine_Bridge_Synth"/>
</dbReference>
<dbReference type="Gene3D" id="3.40.630.30">
    <property type="match status" value="2"/>
</dbReference>
<dbReference type="PANTHER" id="PTHR36174:SF1">
    <property type="entry name" value="LIPID II:GLYCINE GLYCYLTRANSFERASE"/>
    <property type="match status" value="1"/>
</dbReference>
<gene>
    <name evidence="7" type="ORF">GCM10023226_00210</name>
</gene>
<dbReference type="PANTHER" id="PTHR36174">
    <property type="entry name" value="LIPID II:GLYCINE GLYCYLTRANSFERASE"/>
    <property type="match status" value="1"/>
</dbReference>
<reference evidence="8" key="1">
    <citation type="journal article" date="2019" name="Int. J. Syst. Evol. Microbiol.">
        <title>The Global Catalogue of Microorganisms (GCM) 10K type strain sequencing project: providing services to taxonomists for standard genome sequencing and annotation.</title>
        <authorList>
            <consortium name="The Broad Institute Genomics Platform"/>
            <consortium name="The Broad Institute Genome Sequencing Center for Infectious Disease"/>
            <person name="Wu L."/>
            <person name="Ma J."/>
        </authorList>
    </citation>
    <scope>NUCLEOTIDE SEQUENCE [LARGE SCALE GENOMIC DNA]</scope>
    <source>
        <strain evidence="8">JCM 18127</strain>
    </source>
</reference>
<sequence length="383" mass="42528">MLTCRPITEPEHLAHLQRQPSASFLQTPAWGQVKSEWRRESLGWFEGEQLVGAALVLYRQVPKVKRYLAYLPEGPVIDWDAERLADWLTPMTRHLKAQGAFGVRMGPPVVCRRWSAAQVKEGIADDAVARLGDLPPTDRDPLGARVVAQLTELGWQQQGAGEGGFAAGQPQYVFQVPLADRATGEPLTEEAVLKGMNQLWRRNIKKAAKEGVEVTSVRGAAGGVDEAALREFHDLYVHTAERDHFTPRPLGYFRTMLAALGAEDPGRITLWFARHEGTLVASTIAVRVGEHAWYSYGASSTEKREVRGSNAVQWEMMRDALAQGAVVYDLRGITDTLDSEDSHVGLIQFKVGTGGEAVELAGEWDLPLNRLLYKAFDLYMTRR</sequence>
<dbReference type="SUPFAM" id="SSF55729">
    <property type="entry name" value="Acyl-CoA N-acyltransferases (Nat)"/>
    <property type="match status" value="2"/>
</dbReference>
<name>A0ABP8VNY7_9ACTN</name>
<dbReference type="InterPro" id="IPR016181">
    <property type="entry name" value="Acyl_CoA_acyltransferase"/>
</dbReference>
<keyword evidence="5" id="KW-0012">Acyltransferase</keyword>
<protein>
    <submittedName>
        <fullName evidence="7">Peptidoglycan bridge formation peptidyltransferase VanK-Sc</fullName>
    </submittedName>
</protein>
<keyword evidence="3" id="KW-0133">Cell shape</keyword>
<evidence type="ECO:0000256" key="2">
    <source>
        <dbReference type="ARBA" id="ARBA00022679"/>
    </source>
</evidence>
<accession>A0ABP8VNY7</accession>
<keyword evidence="4" id="KW-0573">Peptidoglycan synthesis</keyword>
<dbReference type="InterPro" id="IPR003447">
    <property type="entry name" value="FEMABX"/>
</dbReference>
<evidence type="ECO:0000313" key="8">
    <source>
        <dbReference type="Proteomes" id="UP001500621"/>
    </source>
</evidence>
<evidence type="ECO:0000313" key="7">
    <source>
        <dbReference type="EMBL" id="GAA4668269.1"/>
    </source>
</evidence>
<comment type="caution">
    <text evidence="7">The sequence shown here is derived from an EMBL/GenBank/DDBJ whole genome shotgun (WGS) entry which is preliminary data.</text>
</comment>
<comment type="similarity">
    <text evidence="1">Belongs to the FemABX family.</text>
</comment>
<evidence type="ECO:0000256" key="6">
    <source>
        <dbReference type="ARBA" id="ARBA00023316"/>
    </source>
</evidence>
<evidence type="ECO:0000256" key="1">
    <source>
        <dbReference type="ARBA" id="ARBA00009943"/>
    </source>
</evidence>
<evidence type="ECO:0000256" key="3">
    <source>
        <dbReference type="ARBA" id="ARBA00022960"/>
    </source>
</evidence>
<evidence type="ECO:0000256" key="4">
    <source>
        <dbReference type="ARBA" id="ARBA00022984"/>
    </source>
</evidence>
<dbReference type="Pfam" id="PF02388">
    <property type="entry name" value="FemAB"/>
    <property type="match status" value="2"/>
</dbReference>
<proteinExistence type="inferred from homology"/>
<keyword evidence="8" id="KW-1185">Reference proteome</keyword>
<keyword evidence="6" id="KW-0961">Cell wall biogenesis/degradation</keyword>